<organism evidence="2 3">
    <name type="scientific">Penicillium antarcticum</name>
    <dbReference type="NCBI Taxonomy" id="416450"/>
    <lineage>
        <taxon>Eukaryota</taxon>
        <taxon>Fungi</taxon>
        <taxon>Dikarya</taxon>
        <taxon>Ascomycota</taxon>
        <taxon>Pezizomycotina</taxon>
        <taxon>Eurotiomycetes</taxon>
        <taxon>Eurotiomycetidae</taxon>
        <taxon>Eurotiales</taxon>
        <taxon>Aspergillaceae</taxon>
        <taxon>Penicillium</taxon>
    </lineage>
</organism>
<dbReference type="Pfam" id="PF00550">
    <property type="entry name" value="PP-binding"/>
    <property type="match status" value="1"/>
</dbReference>
<accession>A0A1V6QMS4</accession>
<evidence type="ECO:0000259" key="1">
    <source>
        <dbReference type="Pfam" id="PF00550"/>
    </source>
</evidence>
<keyword evidence="3" id="KW-1185">Reference proteome</keyword>
<dbReference type="STRING" id="416450.A0A1V6QMS4"/>
<dbReference type="AlphaFoldDB" id="A0A1V6QMS4"/>
<dbReference type="InterPro" id="IPR036736">
    <property type="entry name" value="ACP-like_sf"/>
</dbReference>
<protein>
    <recommendedName>
        <fullName evidence="1">Carrier domain-containing protein</fullName>
    </recommendedName>
</protein>
<dbReference type="Proteomes" id="UP000191672">
    <property type="component" value="Unassembled WGS sequence"/>
</dbReference>
<gene>
    <name evidence="2" type="ORF">PENANT_c001G06724</name>
</gene>
<dbReference type="EMBL" id="MDYN01000001">
    <property type="protein sequence ID" value="OQD90475.1"/>
    <property type="molecule type" value="Genomic_DNA"/>
</dbReference>
<dbReference type="Gene3D" id="1.10.1200.10">
    <property type="entry name" value="ACP-like"/>
    <property type="match status" value="1"/>
</dbReference>
<proteinExistence type="predicted"/>
<feature type="domain" description="Carrier" evidence="1">
    <location>
        <begin position="133"/>
        <end position="189"/>
    </location>
</feature>
<dbReference type="GO" id="GO:0044550">
    <property type="term" value="P:secondary metabolite biosynthetic process"/>
    <property type="evidence" value="ECO:0007669"/>
    <property type="project" value="UniProtKB-ARBA"/>
</dbReference>
<name>A0A1V6QMS4_9EURO</name>
<evidence type="ECO:0000313" key="3">
    <source>
        <dbReference type="Proteomes" id="UP000191672"/>
    </source>
</evidence>
<sequence length="192" mass="21212">MSSIVQHQNIEQDTTVTLNKQSYRIGDFCPAADEADIAIKATPLDNNEIGILFITSSRSVVEVIATSLLDRLCVTIQAISDYKHAQMPVSQFIYSESILPLQSASMSNGVNGHSTVDCTDKITPVDPSLLSVIYDSWREVLGSLDLSLDLESDFFAVGGDQVSITLLAAFWQRQDYQITVEDLWDHSSFVEC</sequence>
<reference evidence="3" key="1">
    <citation type="journal article" date="2017" name="Nat. Microbiol.">
        <title>Global analysis of biosynthetic gene clusters reveals vast potential of secondary metabolite production in Penicillium species.</title>
        <authorList>
            <person name="Nielsen J.C."/>
            <person name="Grijseels S."/>
            <person name="Prigent S."/>
            <person name="Ji B."/>
            <person name="Dainat J."/>
            <person name="Nielsen K.F."/>
            <person name="Frisvad J.C."/>
            <person name="Workman M."/>
            <person name="Nielsen J."/>
        </authorList>
    </citation>
    <scope>NUCLEOTIDE SEQUENCE [LARGE SCALE GENOMIC DNA]</scope>
    <source>
        <strain evidence="3">IBT 31811</strain>
    </source>
</reference>
<dbReference type="InterPro" id="IPR009081">
    <property type="entry name" value="PP-bd_ACP"/>
</dbReference>
<evidence type="ECO:0000313" key="2">
    <source>
        <dbReference type="EMBL" id="OQD90475.1"/>
    </source>
</evidence>
<comment type="caution">
    <text evidence="2">The sequence shown here is derived from an EMBL/GenBank/DDBJ whole genome shotgun (WGS) entry which is preliminary data.</text>
</comment>
<dbReference type="SUPFAM" id="SSF47336">
    <property type="entry name" value="ACP-like"/>
    <property type="match status" value="1"/>
</dbReference>